<feature type="transmembrane region" description="Helical" evidence="1">
    <location>
        <begin position="121"/>
        <end position="141"/>
    </location>
</feature>
<feature type="transmembrane region" description="Helical" evidence="1">
    <location>
        <begin position="88"/>
        <end position="112"/>
    </location>
</feature>
<reference evidence="2 3" key="1">
    <citation type="journal article" date="2020" name="Harmful Algae">
        <title>Molecular and morphological characterization of a novel dihydroanatoxin-a producing Microcoleus species (cyanobacteria) from the Russian River, California, USA.</title>
        <authorList>
            <person name="Conklin K.Y."/>
            <person name="Stancheva R."/>
            <person name="Otten T.G."/>
            <person name="Fadness R."/>
            <person name="Boyer G.L."/>
            <person name="Read B."/>
            <person name="Zhang X."/>
            <person name="Sheath R.G."/>
        </authorList>
    </citation>
    <scope>NUCLEOTIDE SEQUENCE [LARGE SCALE GENOMIC DNA]</scope>
    <source>
        <strain evidence="2 3">PTRS2</strain>
    </source>
</reference>
<evidence type="ECO:0000313" key="3">
    <source>
        <dbReference type="Proteomes" id="UP001384579"/>
    </source>
</evidence>
<proteinExistence type="predicted"/>
<organism evidence="2 3">
    <name type="scientific">Microcoleus anatoxicus PTRS2</name>
    <dbReference type="NCBI Taxonomy" id="2705321"/>
    <lineage>
        <taxon>Bacteria</taxon>
        <taxon>Bacillati</taxon>
        <taxon>Cyanobacteriota</taxon>
        <taxon>Cyanophyceae</taxon>
        <taxon>Oscillatoriophycideae</taxon>
        <taxon>Oscillatoriales</taxon>
        <taxon>Microcoleaceae</taxon>
        <taxon>Microcoleus</taxon>
        <taxon>Microcoleus anatoxicus</taxon>
    </lineage>
</organism>
<accession>A0ABU8YUM9</accession>
<keyword evidence="1" id="KW-1133">Transmembrane helix</keyword>
<name>A0ABU8YUM9_9CYAN</name>
<feature type="transmembrane region" description="Helical" evidence="1">
    <location>
        <begin position="147"/>
        <end position="165"/>
    </location>
</feature>
<comment type="caution">
    <text evidence="2">The sequence shown here is derived from an EMBL/GenBank/DDBJ whole genome shotgun (WGS) entry which is preliminary data.</text>
</comment>
<keyword evidence="3" id="KW-1185">Reference proteome</keyword>
<protein>
    <recommendedName>
        <fullName evidence="4">LptF/LptG family permease</fullName>
    </recommendedName>
</protein>
<gene>
    <name evidence="2" type="ORF">WMG39_25585</name>
</gene>
<dbReference type="EMBL" id="JBBLXS010000538">
    <property type="protein sequence ID" value="MEK0188187.1"/>
    <property type="molecule type" value="Genomic_DNA"/>
</dbReference>
<keyword evidence="1" id="KW-0472">Membrane</keyword>
<dbReference type="RefSeq" id="WP_340542015.1">
    <property type="nucleotide sequence ID" value="NZ_JBBLXS010000538.1"/>
</dbReference>
<sequence length="175" mass="19708">QQEWSQSRIYRYMGKEGKKMIMSHTWDASIVHLEGTLRTLVETPAKLYLKRFTKQRRPALSLSSQIPKLLTGQTSWRVIFSNFHISPLVFFADLSLLLILGAYLLGVTAALLSSNFLKNRAMIMLVSIAAYFLAVSGGVAGGYRFRLAIMPIICLLGGYGLWLIVDKIKPKNIQE</sequence>
<evidence type="ECO:0008006" key="4">
    <source>
        <dbReference type="Google" id="ProtNLM"/>
    </source>
</evidence>
<evidence type="ECO:0000313" key="2">
    <source>
        <dbReference type="EMBL" id="MEK0188187.1"/>
    </source>
</evidence>
<evidence type="ECO:0000256" key="1">
    <source>
        <dbReference type="SAM" id="Phobius"/>
    </source>
</evidence>
<dbReference type="Proteomes" id="UP001384579">
    <property type="component" value="Unassembled WGS sequence"/>
</dbReference>
<feature type="non-terminal residue" evidence="2">
    <location>
        <position position="1"/>
    </location>
</feature>
<keyword evidence="1" id="KW-0812">Transmembrane</keyword>